<evidence type="ECO:0000313" key="1">
    <source>
        <dbReference type="EMBL" id="MFD1145675.1"/>
    </source>
</evidence>
<proteinExistence type="predicted"/>
<name>A0ABW3QK78_9PSEU</name>
<organism evidence="1 2">
    <name type="scientific">Saccharothrix hoggarensis</name>
    <dbReference type="NCBI Taxonomy" id="913853"/>
    <lineage>
        <taxon>Bacteria</taxon>
        <taxon>Bacillati</taxon>
        <taxon>Actinomycetota</taxon>
        <taxon>Actinomycetes</taxon>
        <taxon>Pseudonocardiales</taxon>
        <taxon>Pseudonocardiaceae</taxon>
        <taxon>Saccharothrix</taxon>
    </lineage>
</organism>
<evidence type="ECO:0000313" key="2">
    <source>
        <dbReference type="Proteomes" id="UP001597168"/>
    </source>
</evidence>
<dbReference type="Proteomes" id="UP001597168">
    <property type="component" value="Unassembled WGS sequence"/>
</dbReference>
<gene>
    <name evidence="1" type="ORF">ACFQ3T_00900</name>
</gene>
<comment type="caution">
    <text evidence="1">The sequence shown here is derived from an EMBL/GenBank/DDBJ whole genome shotgun (WGS) entry which is preliminary data.</text>
</comment>
<protein>
    <submittedName>
        <fullName evidence="1">Uncharacterized protein</fullName>
    </submittedName>
</protein>
<sequence>MPGDRVVGAVTFDLANGRIVTVRGIAAPSRLVRLTEAWRRHEPGAPLIAEG</sequence>
<accession>A0ABW3QK78</accession>
<keyword evidence="2" id="KW-1185">Reference proteome</keyword>
<dbReference type="RefSeq" id="WP_380718628.1">
    <property type="nucleotide sequence ID" value="NZ_JBHTLK010000002.1"/>
</dbReference>
<reference evidence="2" key="1">
    <citation type="journal article" date="2019" name="Int. J. Syst. Evol. Microbiol.">
        <title>The Global Catalogue of Microorganisms (GCM) 10K type strain sequencing project: providing services to taxonomists for standard genome sequencing and annotation.</title>
        <authorList>
            <consortium name="The Broad Institute Genomics Platform"/>
            <consortium name="The Broad Institute Genome Sequencing Center for Infectious Disease"/>
            <person name="Wu L."/>
            <person name="Ma J."/>
        </authorList>
    </citation>
    <scope>NUCLEOTIDE SEQUENCE [LARGE SCALE GENOMIC DNA]</scope>
    <source>
        <strain evidence="2">CCUG 60214</strain>
    </source>
</reference>
<dbReference type="EMBL" id="JBHTLK010000002">
    <property type="protein sequence ID" value="MFD1145675.1"/>
    <property type="molecule type" value="Genomic_DNA"/>
</dbReference>